<evidence type="ECO:0000313" key="1">
    <source>
        <dbReference type="EMBL" id="KAJ1719084.1"/>
    </source>
</evidence>
<reference evidence="1" key="1">
    <citation type="submission" date="2022-07" db="EMBL/GenBank/DDBJ databases">
        <title>Phylogenomic reconstructions and comparative analyses of Kickxellomycotina fungi.</title>
        <authorList>
            <person name="Reynolds N.K."/>
            <person name="Stajich J.E."/>
            <person name="Barry K."/>
            <person name="Grigoriev I.V."/>
            <person name="Crous P."/>
            <person name="Smith M.E."/>
        </authorList>
    </citation>
    <scope>NUCLEOTIDE SEQUENCE</scope>
    <source>
        <strain evidence="1">NBRC 32514</strain>
    </source>
</reference>
<accession>A0A9W7XR27</accession>
<comment type="caution">
    <text evidence="1">The sequence shown here is derived from an EMBL/GenBank/DDBJ whole genome shotgun (WGS) entry which is preliminary data.</text>
</comment>
<dbReference type="EMBL" id="JANBOJ010000499">
    <property type="protein sequence ID" value="KAJ1719084.1"/>
    <property type="molecule type" value="Genomic_DNA"/>
</dbReference>
<keyword evidence="2" id="KW-1185">Reference proteome</keyword>
<sequence length="130" mass="13586">MVFALAVPAVAAPADNASDAAVMPEAGSEAGPAQEYDGSYPEDNYKRAYENVPAGHHLVRRGGWGCGNCGGWGCGGCGRWGFPFAANTANRFNNNAYAANYHDNTQFCNNKNAHVAANNVNSCNSANIIG</sequence>
<protein>
    <submittedName>
        <fullName evidence="1">Uncharacterized protein</fullName>
    </submittedName>
</protein>
<dbReference type="Proteomes" id="UP001149813">
    <property type="component" value="Unassembled WGS sequence"/>
</dbReference>
<dbReference type="AlphaFoldDB" id="A0A9W7XR27"/>
<evidence type="ECO:0000313" key="2">
    <source>
        <dbReference type="Proteomes" id="UP001149813"/>
    </source>
</evidence>
<gene>
    <name evidence="1" type="ORF">LPJ53_006086</name>
</gene>
<name>A0A9W7XR27_9FUNG</name>
<organism evidence="1 2">
    <name type="scientific">Coemansia erecta</name>
    <dbReference type="NCBI Taxonomy" id="147472"/>
    <lineage>
        <taxon>Eukaryota</taxon>
        <taxon>Fungi</taxon>
        <taxon>Fungi incertae sedis</taxon>
        <taxon>Zoopagomycota</taxon>
        <taxon>Kickxellomycotina</taxon>
        <taxon>Kickxellomycetes</taxon>
        <taxon>Kickxellales</taxon>
        <taxon>Kickxellaceae</taxon>
        <taxon>Coemansia</taxon>
    </lineage>
</organism>
<proteinExistence type="predicted"/>